<dbReference type="InterPro" id="IPR013134">
    <property type="entry name" value="Zn_hook_RAD50"/>
</dbReference>
<accession>A0A1B6C3H1</accession>
<sequence>MSIVKEILIQGIRSFGPTQDDAQKLKFTTPLTLILGENGSGKTTIIESLKYATCGELPANCRNGGFIHDPKLAGQAQVYGQIRLQIKDTKGKDLTICRTMQTTQRSSKLEFKSLDQTITRKGADGKLASISGRCVNVDAELCCAFGVSKPILNYVIFCHQEDASWPLDEGKKVKEKFDAIFDTVKYNKCLEHIRKTVKAKGIDLKTQGAELKFIKQQKEEALEKFQKLKEVEERMDDIVEKVNKFELDLEPIRNQLKSIASKETNISKLMAEHESKKSKLESIRASILEYKSEIETEFEGSLTDLQNEIDNFHIQFNEQRSKVASLEAETETANLEEKALSKQMSENQLKFGQLSRDAERNKEKIYQRNKSLNKLSSDLGGIGCASEHISEGQFFRSISNVERKILDLESEMTALGDKLEKEEKKFQQKVDTLREERARLEQTSQAKNRQLKDNKSDSHKLNIQIDEINQSTEKLTQLEEKLKKLNLDHEELLGSLNLEELDQTVTENMNSKSSLEMFISEVDKEVQLLQLTSSLQAELDVQMEAKATRQAEIQKLKNKHEDTFKHLLDEVPEYGIKHQIQSCIDNLSRQIRSKETQITEKQKELTTLEADRRYQADNLKKQKQLLTSDEEELYEVCGSKDYHTVLQDTSTKLQLLQEDKGTITTSTSFYRRYVAKLKQKNPCCPLCHRGFKDDDEAIELSEEITKKMEELPILLEKKTQELSEIQGKQNRLQQFFPTYERIDKLRNKDIPNLKAQLSTTEKNLQSTKEILTSIEDELLSPRSDEVLAKSVLGDAVLLDQHLSELRKLDKEIDKIQSKLPSKSFSRNLKEALEEQTKLRSDLSKTNKCIETLRNKKNSYNQRLHQLQIEKNKITGEKLKMQEGIQKKKQLEERLAELQGLEVVLLEEINEINEKIVPVTDQLESTSKEKEQLRISNKQVINKERQKINEVQKRCEEIKKIQNEILNYEKSGGALQLASTQQDLDKLQKKIEVLNDKKSSLQNEMDNIKSKISNQHMRLRELEDNQKLRLKIVEAEELEVIVQDFKKELGDFDPQSLLKEKRKLNSQEEDIIKKKAHIEGRQRELEQTIKSLQEELNKDHYKNANKAYKEAFIKLHVNEVARNDLNHYYKAMEWAMIQFHKEKMQRINKIIKDLWSSIYSGNDIDYILIKTDEDTSGSAEKRKTYNYRVVQIRNNEEMDMRGRCSAGQKVLACLIIRMALAEVFSSSCGVLALDEPTTNLDESHITSLSECLAELVNIHGAKNNFQLIVITHDQVFLDKLNNSVDNVDLYYKVERSNMGFSTIIPIKKY</sequence>
<dbReference type="GO" id="GO:0003691">
    <property type="term" value="F:double-stranded telomeric DNA binding"/>
    <property type="evidence" value="ECO:0007669"/>
    <property type="project" value="TreeGrafter"/>
</dbReference>
<feature type="coiled-coil region" evidence="19">
    <location>
        <begin position="1074"/>
        <end position="1101"/>
    </location>
</feature>
<dbReference type="SUPFAM" id="SSF75712">
    <property type="entry name" value="Rad50 coiled-coil Zn hook"/>
    <property type="match status" value="1"/>
</dbReference>
<evidence type="ECO:0000256" key="2">
    <source>
        <dbReference type="ARBA" id="ARBA00004123"/>
    </source>
</evidence>
<evidence type="ECO:0000256" key="16">
    <source>
        <dbReference type="ARBA" id="ARBA00023254"/>
    </source>
</evidence>
<dbReference type="SUPFAM" id="SSF52540">
    <property type="entry name" value="P-loop containing nucleoside triphosphate hydrolases"/>
    <property type="match status" value="2"/>
</dbReference>
<dbReference type="GO" id="GO:0030870">
    <property type="term" value="C:Mre11 complex"/>
    <property type="evidence" value="ECO:0007669"/>
    <property type="project" value="InterPro"/>
</dbReference>
<keyword evidence="5" id="KW-0158">Chromosome</keyword>
<comment type="similarity">
    <text evidence="4">Belongs to the SMC family. RAD50 subfamily.</text>
</comment>
<protein>
    <recommendedName>
        <fullName evidence="20">Zinc-hook domain-containing protein</fullName>
    </recommendedName>
</protein>
<dbReference type="InterPro" id="IPR004584">
    <property type="entry name" value="Rad50_eukaryotes"/>
</dbReference>
<evidence type="ECO:0000256" key="3">
    <source>
        <dbReference type="ARBA" id="ARBA00004286"/>
    </source>
</evidence>
<dbReference type="PANTHER" id="PTHR18867">
    <property type="entry name" value="RAD50"/>
    <property type="match status" value="1"/>
</dbReference>
<feature type="coiled-coil region" evidence="19">
    <location>
        <begin position="204"/>
        <end position="248"/>
    </location>
</feature>
<feature type="binding site" evidence="18">
    <location>
        <position position="687"/>
    </location>
    <ligand>
        <name>Zn(2+)</name>
        <dbReference type="ChEBI" id="CHEBI:29105"/>
    </ligand>
</feature>
<keyword evidence="7" id="KW-0547">Nucleotide-binding</keyword>
<dbReference type="GO" id="GO:0043047">
    <property type="term" value="F:single-stranded telomeric DNA binding"/>
    <property type="evidence" value="ECO:0007669"/>
    <property type="project" value="TreeGrafter"/>
</dbReference>
<evidence type="ECO:0000256" key="6">
    <source>
        <dbReference type="ARBA" id="ARBA00022723"/>
    </source>
</evidence>
<keyword evidence="12" id="KW-0460">Magnesium</keyword>
<reference evidence="21" key="1">
    <citation type="submission" date="2015-12" db="EMBL/GenBank/DDBJ databases">
        <title>De novo transcriptome assembly of four potential Pierce s Disease insect vectors from Arizona vineyards.</title>
        <authorList>
            <person name="Tassone E.E."/>
        </authorList>
    </citation>
    <scope>NUCLEOTIDE SEQUENCE</scope>
</reference>
<feature type="binding site" evidence="18">
    <location>
        <position position="684"/>
    </location>
    <ligand>
        <name>Zn(2+)</name>
        <dbReference type="ChEBI" id="CHEBI:29105"/>
    </ligand>
</feature>
<feature type="coiled-coil region" evidence="19">
    <location>
        <begin position="757"/>
        <end position="818"/>
    </location>
</feature>
<dbReference type="PANTHER" id="PTHR18867:SF12">
    <property type="entry name" value="DNA REPAIR PROTEIN RAD50"/>
    <property type="match status" value="1"/>
</dbReference>
<keyword evidence="9" id="KW-0378">Hydrolase</keyword>
<evidence type="ECO:0000256" key="14">
    <source>
        <dbReference type="ARBA" id="ARBA00023204"/>
    </source>
</evidence>
<dbReference type="GO" id="GO:0006302">
    <property type="term" value="P:double-strand break repair"/>
    <property type="evidence" value="ECO:0007669"/>
    <property type="project" value="InterPro"/>
</dbReference>
<evidence type="ECO:0000256" key="10">
    <source>
        <dbReference type="ARBA" id="ARBA00022833"/>
    </source>
</evidence>
<dbReference type="GO" id="GO:0007004">
    <property type="term" value="P:telomere maintenance via telomerase"/>
    <property type="evidence" value="ECO:0007669"/>
    <property type="project" value="TreeGrafter"/>
</dbReference>
<comment type="catalytic activity">
    <reaction evidence="17">
        <text>ATP + H2O = ADP + phosphate + H(+)</text>
        <dbReference type="Rhea" id="RHEA:13065"/>
        <dbReference type="ChEBI" id="CHEBI:15377"/>
        <dbReference type="ChEBI" id="CHEBI:15378"/>
        <dbReference type="ChEBI" id="CHEBI:30616"/>
        <dbReference type="ChEBI" id="CHEBI:43474"/>
        <dbReference type="ChEBI" id="CHEBI:456216"/>
    </reaction>
</comment>
<evidence type="ECO:0000256" key="11">
    <source>
        <dbReference type="ARBA" id="ARBA00022840"/>
    </source>
</evidence>
<evidence type="ECO:0000256" key="5">
    <source>
        <dbReference type="ARBA" id="ARBA00022454"/>
    </source>
</evidence>
<evidence type="ECO:0000259" key="20">
    <source>
        <dbReference type="PROSITE" id="PS51131"/>
    </source>
</evidence>
<evidence type="ECO:0000256" key="15">
    <source>
        <dbReference type="ARBA" id="ARBA00023242"/>
    </source>
</evidence>
<evidence type="ECO:0000256" key="9">
    <source>
        <dbReference type="ARBA" id="ARBA00022801"/>
    </source>
</evidence>
<comment type="subcellular location">
    <subcellularLocation>
        <location evidence="3">Chromosome</location>
    </subcellularLocation>
    <subcellularLocation>
        <location evidence="2">Nucleus</location>
    </subcellularLocation>
</comment>
<dbReference type="Gene3D" id="3.40.50.300">
    <property type="entry name" value="P-loop containing nucleotide triphosphate hydrolases"/>
    <property type="match status" value="2"/>
</dbReference>
<dbReference type="Pfam" id="PF13476">
    <property type="entry name" value="AAA_23"/>
    <property type="match status" value="1"/>
</dbReference>
<dbReference type="GO" id="GO:0070192">
    <property type="term" value="P:chromosome organization involved in meiotic cell cycle"/>
    <property type="evidence" value="ECO:0007669"/>
    <property type="project" value="TreeGrafter"/>
</dbReference>
<keyword evidence="8" id="KW-0227">DNA damage</keyword>
<feature type="coiled-coil region" evidence="19">
    <location>
        <begin position="849"/>
        <end position="1024"/>
    </location>
</feature>
<evidence type="ECO:0000256" key="17">
    <source>
        <dbReference type="ARBA" id="ARBA00049360"/>
    </source>
</evidence>
<evidence type="ECO:0000256" key="4">
    <source>
        <dbReference type="ARBA" id="ARBA00009439"/>
    </source>
</evidence>
<evidence type="ECO:0000256" key="8">
    <source>
        <dbReference type="ARBA" id="ARBA00022763"/>
    </source>
</evidence>
<comment type="cofactor">
    <cofactor evidence="1">
        <name>Zn(2+)</name>
        <dbReference type="ChEBI" id="CHEBI:29105"/>
    </cofactor>
</comment>
<organism evidence="21">
    <name type="scientific">Clastoptera arizonana</name>
    <name type="common">Arizona spittle bug</name>
    <dbReference type="NCBI Taxonomy" id="38151"/>
    <lineage>
        <taxon>Eukaryota</taxon>
        <taxon>Metazoa</taxon>
        <taxon>Ecdysozoa</taxon>
        <taxon>Arthropoda</taxon>
        <taxon>Hexapoda</taxon>
        <taxon>Insecta</taxon>
        <taxon>Pterygota</taxon>
        <taxon>Neoptera</taxon>
        <taxon>Paraneoptera</taxon>
        <taxon>Hemiptera</taxon>
        <taxon>Auchenorrhyncha</taxon>
        <taxon>Cercopoidea</taxon>
        <taxon>Clastopteridae</taxon>
        <taxon>Clastoptera</taxon>
    </lineage>
</organism>
<keyword evidence="6 18" id="KW-0479">Metal-binding</keyword>
<evidence type="ECO:0000256" key="12">
    <source>
        <dbReference type="ARBA" id="ARBA00022842"/>
    </source>
</evidence>
<evidence type="ECO:0000256" key="7">
    <source>
        <dbReference type="ARBA" id="ARBA00022741"/>
    </source>
</evidence>
<dbReference type="PROSITE" id="PS51131">
    <property type="entry name" value="ZN_HOOK"/>
    <property type="match status" value="1"/>
</dbReference>
<keyword evidence="13 19" id="KW-0175">Coiled coil</keyword>
<keyword evidence="11" id="KW-0067">ATP-binding</keyword>
<dbReference type="NCBIfam" id="TIGR00606">
    <property type="entry name" value="rad50"/>
    <property type="match status" value="1"/>
</dbReference>
<keyword evidence="16" id="KW-0469">Meiosis</keyword>
<dbReference type="GO" id="GO:0051880">
    <property type="term" value="F:G-quadruplex DNA binding"/>
    <property type="evidence" value="ECO:0007669"/>
    <property type="project" value="TreeGrafter"/>
</dbReference>
<dbReference type="GO" id="GO:0005524">
    <property type="term" value="F:ATP binding"/>
    <property type="evidence" value="ECO:0007669"/>
    <property type="project" value="UniProtKB-KW"/>
</dbReference>
<evidence type="ECO:0000256" key="19">
    <source>
        <dbReference type="SAM" id="Coils"/>
    </source>
</evidence>
<feature type="domain" description="Zinc-hook" evidence="20">
    <location>
        <begin position="639"/>
        <end position="737"/>
    </location>
</feature>
<keyword evidence="10 18" id="KW-0862">Zinc</keyword>
<dbReference type="GO" id="GO:0016887">
    <property type="term" value="F:ATP hydrolysis activity"/>
    <property type="evidence" value="ECO:0007669"/>
    <property type="project" value="InterPro"/>
</dbReference>
<keyword evidence="14" id="KW-0234">DNA repair</keyword>
<dbReference type="GO" id="GO:0046872">
    <property type="term" value="F:metal ion binding"/>
    <property type="evidence" value="ECO:0007669"/>
    <property type="project" value="UniProtKB-UniRule"/>
</dbReference>
<dbReference type="GO" id="GO:0000722">
    <property type="term" value="P:telomere maintenance via recombination"/>
    <property type="evidence" value="ECO:0007669"/>
    <property type="project" value="TreeGrafter"/>
</dbReference>
<dbReference type="GO" id="GO:0000794">
    <property type="term" value="C:condensed nuclear chromosome"/>
    <property type="evidence" value="ECO:0007669"/>
    <property type="project" value="TreeGrafter"/>
</dbReference>
<proteinExistence type="inferred from homology"/>
<gene>
    <name evidence="21" type="ORF">g.35259</name>
</gene>
<feature type="coiled-coil region" evidence="19">
    <location>
        <begin position="302"/>
        <end position="495"/>
    </location>
</feature>
<feature type="coiled-coil region" evidence="19">
    <location>
        <begin position="584"/>
        <end position="611"/>
    </location>
</feature>
<dbReference type="EMBL" id="GEDC01029242">
    <property type="protein sequence ID" value="JAS08056.1"/>
    <property type="molecule type" value="Transcribed_RNA"/>
</dbReference>
<dbReference type="Pfam" id="PF04423">
    <property type="entry name" value="Rad50_zn_hook"/>
    <property type="match status" value="1"/>
</dbReference>
<name>A0A1B6C3H1_9HEMI</name>
<dbReference type="InterPro" id="IPR038729">
    <property type="entry name" value="Rad50/SbcC_AAA"/>
</dbReference>
<evidence type="ECO:0000313" key="21">
    <source>
        <dbReference type="EMBL" id="JAS08056.1"/>
    </source>
</evidence>
<evidence type="ECO:0000256" key="18">
    <source>
        <dbReference type="PROSITE-ProRule" id="PRU00471"/>
    </source>
</evidence>
<evidence type="ECO:0000256" key="13">
    <source>
        <dbReference type="ARBA" id="ARBA00023054"/>
    </source>
</evidence>
<keyword evidence="15" id="KW-0539">Nucleus</keyword>
<evidence type="ECO:0000256" key="1">
    <source>
        <dbReference type="ARBA" id="ARBA00001947"/>
    </source>
</evidence>
<dbReference type="InterPro" id="IPR027417">
    <property type="entry name" value="P-loop_NTPase"/>
</dbReference>